<feature type="transmembrane region" description="Helical" evidence="5">
    <location>
        <begin position="448"/>
        <end position="471"/>
    </location>
</feature>
<dbReference type="GO" id="GO:0006508">
    <property type="term" value="P:proteolysis"/>
    <property type="evidence" value="ECO:0007669"/>
    <property type="project" value="UniProtKB-KW"/>
</dbReference>
<dbReference type="Gene3D" id="2.40.70.10">
    <property type="entry name" value="Acid Proteases"/>
    <property type="match status" value="2"/>
</dbReference>
<dbReference type="PROSITE" id="PS51767">
    <property type="entry name" value="PEPTIDASE_A1"/>
    <property type="match status" value="1"/>
</dbReference>
<dbReference type="InterPro" id="IPR033121">
    <property type="entry name" value="PEPTIDASE_A1"/>
</dbReference>
<keyword evidence="3" id="KW-0645">Protease</keyword>
<keyword evidence="2 3" id="KW-0064">Aspartyl protease</keyword>
<feature type="chain" id="PRO_5043440910" evidence="6">
    <location>
        <begin position="17"/>
        <end position="548"/>
    </location>
</feature>
<evidence type="ECO:0000256" key="3">
    <source>
        <dbReference type="RuleBase" id="RU000454"/>
    </source>
</evidence>
<feature type="compositionally biased region" description="Gly residues" evidence="4">
    <location>
        <begin position="531"/>
        <end position="548"/>
    </location>
</feature>
<dbReference type="PANTHER" id="PTHR47966:SF73">
    <property type="entry name" value="PEPTIDASE A1 DOMAIN-CONTAINING PROTEIN"/>
    <property type="match status" value="1"/>
</dbReference>
<evidence type="ECO:0000259" key="7">
    <source>
        <dbReference type="PROSITE" id="PS51767"/>
    </source>
</evidence>
<proteinExistence type="inferred from homology"/>
<keyword evidence="9" id="KW-1185">Reference proteome</keyword>
<evidence type="ECO:0000256" key="2">
    <source>
        <dbReference type="ARBA" id="ARBA00022750"/>
    </source>
</evidence>
<evidence type="ECO:0000313" key="8">
    <source>
        <dbReference type="EMBL" id="KAK7048655.1"/>
    </source>
</evidence>
<dbReference type="CDD" id="cd05471">
    <property type="entry name" value="pepsin_like"/>
    <property type="match status" value="1"/>
</dbReference>
<protein>
    <submittedName>
        <fullName evidence="8">Aspartic peptidase A1</fullName>
    </submittedName>
</protein>
<evidence type="ECO:0000256" key="1">
    <source>
        <dbReference type="ARBA" id="ARBA00007447"/>
    </source>
</evidence>
<accession>A0AAW0D892</accession>
<comment type="caution">
    <text evidence="8">The sequence shown here is derived from an EMBL/GenBank/DDBJ whole genome shotgun (WGS) entry which is preliminary data.</text>
</comment>
<feature type="domain" description="Peptidase A1" evidence="7">
    <location>
        <begin position="49"/>
        <end position="379"/>
    </location>
</feature>
<name>A0AAW0D892_9AGAR</name>
<gene>
    <name evidence="8" type="ORF">R3P38DRAFT_2606504</name>
</gene>
<dbReference type="Pfam" id="PF00026">
    <property type="entry name" value="Asp"/>
    <property type="match status" value="1"/>
</dbReference>
<dbReference type="PANTHER" id="PTHR47966">
    <property type="entry name" value="BETA-SITE APP-CLEAVING ENZYME, ISOFORM A-RELATED"/>
    <property type="match status" value="1"/>
</dbReference>
<keyword evidence="5" id="KW-0812">Transmembrane</keyword>
<dbReference type="PRINTS" id="PR00792">
    <property type="entry name" value="PEPSIN"/>
</dbReference>
<evidence type="ECO:0000256" key="4">
    <source>
        <dbReference type="SAM" id="MobiDB-lite"/>
    </source>
</evidence>
<evidence type="ECO:0000256" key="6">
    <source>
        <dbReference type="SAM" id="SignalP"/>
    </source>
</evidence>
<dbReference type="InterPro" id="IPR034164">
    <property type="entry name" value="Pepsin-like_dom"/>
</dbReference>
<reference evidence="8 9" key="1">
    <citation type="journal article" date="2024" name="J Genomics">
        <title>Draft genome sequencing and assembly of Favolaschia claudopus CIRM-BRFM 2984 isolated from oak limbs.</title>
        <authorList>
            <person name="Navarro D."/>
            <person name="Drula E."/>
            <person name="Chaduli D."/>
            <person name="Cazenave R."/>
            <person name="Ahrendt S."/>
            <person name="Wang J."/>
            <person name="Lipzen A."/>
            <person name="Daum C."/>
            <person name="Barry K."/>
            <person name="Grigoriev I.V."/>
            <person name="Favel A."/>
            <person name="Rosso M.N."/>
            <person name="Martin F."/>
        </authorList>
    </citation>
    <scope>NUCLEOTIDE SEQUENCE [LARGE SCALE GENOMIC DNA]</scope>
    <source>
        <strain evidence="8 9">CIRM-BRFM 2984</strain>
    </source>
</reference>
<keyword evidence="6" id="KW-0732">Signal</keyword>
<dbReference type="AlphaFoldDB" id="A0AAW0D892"/>
<dbReference type="InterPro" id="IPR001969">
    <property type="entry name" value="Aspartic_peptidase_AS"/>
</dbReference>
<dbReference type="EMBL" id="JAWWNJ010000009">
    <property type="protein sequence ID" value="KAK7048655.1"/>
    <property type="molecule type" value="Genomic_DNA"/>
</dbReference>
<dbReference type="Proteomes" id="UP001362999">
    <property type="component" value="Unassembled WGS sequence"/>
</dbReference>
<feature type="compositionally biased region" description="Low complexity" evidence="4">
    <location>
        <begin position="498"/>
        <end position="517"/>
    </location>
</feature>
<keyword evidence="3" id="KW-0378">Hydrolase</keyword>
<feature type="signal peptide" evidence="6">
    <location>
        <begin position="1"/>
        <end position="16"/>
    </location>
</feature>
<feature type="region of interest" description="Disordered" evidence="4">
    <location>
        <begin position="498"/>
        <end position="548"/>
    </location>
</feature>
<dbReference type="GO" id="GO:0004190">
    <property type="term" value="F:aspartic-type endopeptidase activity"/>
    <property type="evidence" value="ECO:0007669"/>
    <property type="project" value="UniProtKB-KW"/>
</dbReference>
<comment type="similarity">
    <text evidence="1 3">Belongs to the peptidase A1 family.</text>
</comment>
<evidence type="ECO:0000256" key="5">
    <source>
        <dbReference type="SAM" id="Phobius"/>
    </source>
</evidence>
<dbReference type="InterPro" id="IPR001461">
    <property type="entry name" value="Aspartic_peptidase_A1"/>
</dbReference>
<dbReference type="PROSITE" id="PS00141">
    <property type="entry name" value="ASP_PROTEASE"/>
    <property type="match status" value="1"/>
</dbReference>
<keyword evidence="5" id="KW-1133">Transmembrane helix</keyword>
<keyword evidence="5" id="KW-0472">Membrane</keyword>
<sequence length="548" mass="59936">MHSLIPLSLFLSVVHAIELPFHVRTGSSVPSSRLGRREVPILNNGNAAYIANVSLAGTSVSVILDTGSSDLWVKFPGTPPTTTDTGKSMSLNYAVGSATGSIRTAKLEFDGYTVENQAFLQVSDSSSFSTDSAFDGLIGLGPNDGSAIHDKLGSSGSSMLNRIFSQNTSTSNYISFLLDRKNDPSHSFTGTFTISQPAKGFENITSQPKLNVETVHKLLEDQQHWQAMTDKDNSVIGPDGTVLKIKTIVPKAPKGQLVAVFDSGFTFSQVPRDMSDMIYGRVQGAVYDSDNEWWTVPCGQMINLTFNFGGVAFPMHPLDVVDDNFKILDKNGNHVCIGAFQPITSAFSLFGNFDMIMGMTFLRNAYTLMDFGDWVDGSDKDRNDPFIQLLPLTDPATAKAAFVSARLNGQDTTGSSQYALLPADQQQHSPVSAEEKKKKYEEMVLSRWPYIVTGVLVGLALLIGFIVWRCCCRRKQKSAKKNKGFFEQKSQTYLPLQVQGGAPQTPQQQHQQQPQYGYDHDGGQPHQQQYGYGGGQPHQQQGYGGYAS</sequence>
<organism evidence="8 9">
    <name type="scientific">Favolaschia claudopus</name>
    <dbReference type="NCBI Taxonomy" id="2862362"/>
    <lineage>
        <taxon>Eukaryota</taxon>
        <taxon>Fungi</taxon>
        <taxon>Dikarya</taxon>
        <taxon>Basidiomycota</taxon>
        <taxon>Agaricomycotina</taxon>
        <taxon>Agaricomycetes</taxon>
        <taxon>Agaricomycetidae</taxon>
        <taxon>Agaricales</taxon>
        <taxon>Marasmiineae</taxon>
        <taxon>Mycenaceae</taxon>
        <taxon>Favolaschia</taxon>
    </lineage>
</organism>
<dbReference type="InterPro" id="IPR021109">
    <property type="entry name" value="Peptidase_aspartic_dom_sf"/>
</dbReference>
<dbReference type="SUPFAM" id="SSF50630">
    <property type="entry name" value="Acid proteases"/>
    <property type="match status" value="1"/>
</dbReference>
<evidence type="ECO:0000313" key="9">
    <source>
        <dbReference type="Proteomes" id="UP001362999"/>
    </source>
</evidence>